<dbReference type="EMBL" id="KZ824299">
    <property type="protein sequence ID" value="RAL09995.1"/>
    <property type="molecule type" value="Genomic_DNA"/>
</dbReference>
<dbReference type="GO" id="GO:0016491">
    <property type="term" value="F:oxidoreductase activity"/>
    <property type="evidence" value="ECO:0007669"/>
    <property type="project" value="UniProtKB-ARBA"/>
</dbReference>
<evidence type="ECO:0000256" key="6">
    <source>
        <dbReference type="SAM" id="Phobius"/>
    </source>
</evidence>
<feature type="transmembrane region" description="Helical" evidence="6">
    <location>
        <begin position="131"/>
        <end position="149"/>
    </location>
</feature>
<dbReference type="VEuPathDB" id="FungiDB:BO97DRAFT_395321"/>
<organism evidence="8 9">
    <name type="scientific">Aspergillus homomorphus (strain CBS 101889)</name>
    <dbReference type="NCBI Taxonomy" id="1450537"/>
    <lineage>
        <taxon>Eukaryota</taxon>
        <taxon>Fungi</taxon>
        <taxon>Dikarya</taxon>
        <taxon>Ascomycota</taxon>
        <taxon>Pezizomycotina</taxon>
        <taxon>Eurotiomycetes</taxon>
        <taxon>Eurotiomycetidae</taxon>
        <taxon>Eurotiales</taxon>
        <taxon>Aspergillaceae</taxon>
        <taxon>Aspergillus</taxon>
        <taxon>Aspergillus subgen. Circumdati</taxon>
    </lineage>
</organism>
<dbReference type="GO" id="GO:0006811">
    <property type="term" value="P:monoatomic ion transport"/>
    <property type="evidence" value="ECO:0007669"/>
    <property type="project" value="UniProtKB-KW"/>
</dbReference>
<evidence type="ECO:0000256" key="3">
    <source>
        <dbReference type="ARBA" id="ARBA00022989"/>
    </source>
</evidence>
<name>A0A395HRM9_ASPHC</name>
<keyword evidence="2 6" id="KW-0812">Transmembrane</keyword>
<feature type="transmembrane region" description="Helical" evidence="6">
    <location>
        <begin position="202"/>
        <end position="223"/>
    </location>
</feature>
<evidence type="ECO:0000256" key="5">
    <source>
        <dbReference type="ARBA" id="ARBA00023136"/>
    </source>
</evidence>
<keyword evidence="4" id="KW-0406">Ion transport</keyword>
<keyword evidence="5 6" id="KW-0472">Membrane</keyword>
<protein>
    <recommendedName>
        <fullName evidence="7">Ferric oxidoreductase domain-containing protein</fullName>
    </recommendedName>
</protein>
<dbReference type="InterPro" id="IPR013130">
    <property type="entry name" value="Fe3_Rdtase_TM_dom"/>
</dbReference>
<evidence type="ECO:0000313" key="9">
    <source>
        <dbReference type="Proteomes" id="UP000248961"/>
    </source>
</evidence>
<dbReference type="Pfam" id="PF01794">
    <property type="entry name" value="Ferric_reduct"/>
    <property type="match status" value="1"/>
</dbReference>
<keyword evidence="3 6" id="KW-1133">Transmembrane helix</keyword>
<evidence type="ECO:0000259" key="7">
    <source>
        <dbReference type="Pfam" id="PF01794"/>
    </source>
</evidence>
<dbReference type="GeneID" id="37198312"/>
<feature type="transmembrane region" description="Helical" evidence="6">
    <location>
        <begin position="161"/>
        <end position="182"/>
    </location>
</feature>
<keyword evidence="4" id="KW-0813">Transport</keyword>
<keyword evidence="9" id="KW-1185">Reference proteome</keyword>
<dbReference type="AlphaFoldDB" id="A0A395HRM9"/>
<dbReference type="OrthoDB" id="10006946at2759"/>
<dbReference type="STRING" id="1450537.A0A395HRM9"/>
<evidence type="ECO:0000313" key="8">
    <source>
        <dbReference type="EMBL" id="RAL09995.1"/>
    </source>
</evidence>
<sequence length="288" mass="32538">MALAWPWHFVTLSEAEKEQRRELLDLRGSYAQYSMLLAILLVRLYTWVFQSGNEPPKPNRRKPLAKSWLDSPPFAGWIETRRQYLVCSIWLMWLLCLCIWNSGDDYLHLTKSLGHVALSQFPFQILMSPPLYLTSTPASPSLISVLTTIPQPTINAYHRLFGRLVIAPLLVSHALLYDSFFLQTPHPEFGILFAKRIRDADVQWGILGVVAFTSVVLFARPAVKPRWAMSLRSGSGSARARQQVFWAVHVGLVVVLGVAAYSHVQWARLYMIEGLVGSMANVGCGLFL</sequence>
<gene>
    <name evidence="8" type="ORF">BO97DRAFT_395321</name>
</gene>
<feature type="transmembrane region" description="Helical" evidence="6">
    <location>
        <begin position="244"/>
        <end position="263"/>
    </location>
</feature>
<reference evidence="8 9" key="1">
    <citation type="submission" date="2018-02" db="EMBL/GenBank/DDBJ databases">
        <title>The genomes of Aspergillus section Nigri reveals drivers in fungal speciation.</title>
        <authorList>
            <consortium name="DOE Joint Genome Institute"/>
            <person name="Vesth T.C."/>
            <person name="Nybo J."/>
            <person name="Theobald S."/>
            <person name="Brandl J."/>
            <person name="Frisvad J.C."/>
            <person name="Nielsen K.F."/>
            <person name="Lyhne E.K."/>
            <person name="Kogle M.E."/>
            <person name="Kuo A."/>
            <person name="Riley R."/>
            <person name="Clum A."/>
            <person name="Nolan M."/>
            <person name="Lipzen A."/>
            <person name="Salamov A."/>
            <person name="Henrissat B."/>
            <person name="Wiebenga A."/>
            <person name="De vries R.P."/>
            <person name="Grigoriev I.V."/>
            <person name="Mortensen U.H."/>
            <person name="Andersen M.R."/>
            <person name="Baker S.E."/>
        </authorList>
    </citation>
    <scope>NUCLEOTIDE SEQUENCE [LARGE SCALE GENOMIC DNA]</scope>
    <source>
        <strain evidence="8 9">CBS 101889</strain>
    </source>
</reference>
<dbReference type="RefSeq" id="XP_025549149.1">
    <property type="nucleotide sequence ID" value="XM_025694023.1"/>
</dbReference>
<dbReference type="Proteomes" id="UP000248961">
    <property type="component" value="Unassembled WGS sequence"/>
</dbReference>
<comment type="subcellular location">
    <subcellularLocation>
        <location evidence="1">Membrane</location>
        <topology evidence="1">Multi-pass membrane protein</topology>
    </subcellularLocation>
</comment>
<feature type="transmembrane region" description="Helical" evidence="6">
    <location>
        <begin position="31"/>
        <end position="52"/>
    </location>
</feature>
<dbReference type="GO" id="GO:0016020">
    <property type="term" value="C:membrane"/>
    <property type="evidence" value="ECO:0007669"/>
    <property type="project" value="UniProtKB-SubCell"/>
</dbReference>
<accession>A0A395HRM9</accession>
<feature type="domain" description="Ferric oxidoreductase" evidence="7">
    <location>
        <begin position="113"/>
        <end position="258"/>
    </location>
</feature>
<feature type="transmembrane region" description="Helical" evidence="6">
    <location>
        <begin position="84"/>
        <end position="103"/>
    </location>
</feature>
<evidence type="ECO:0000256" key="2">
    <source>
        <dbReference type="ARBA" id="ARBA00022692"/>
    </source>
</evidence>
<evidence type="ECO:0000256" key="1">
    <source>
        <dbReference type="ARBA" id="ARBA00004141"/>
    </source>
</evidence>
<evidence type="ECO:0000256" key="4">
    <source>
        <dbReference type="ARBA" id="ARBA00023065"/>
    </source>
</evidence>
<proteinExistence type="predicted"/>